<protein>
    <submittedName>
        <fullName evidence="3">Uncharacterized protein</fullName>
    </submittedName>
</protein>
<dbReference type="Proteomes" id="UP001279734">
    <property type="component" value="Unassembled WGS sequence"/>
</dbReference>
<feature type="transmembrane region" description="Helical" evidence="2">
    <location>
        <begin position="78"/>
        <end position="99"/>
    </location>
</feature>
<accession>A0AAD3XT96</accession>
<dbReference type="AlphaFoldDB" id="A0AAD3XT96"/>
<name>A0AAD3XT96_NEPGR</name>
<keyword evidence="2" id="KW-0472">Membrane</keyword>
<sequence>MCPQGFSVPNFSASQPSFPLSKKHSPDLLIFASAVASILTEKSFVLTEREFRGGGGGQGLLFDCQEEMNNSKDWEPGVYYILCACYAVVSVAALVWHYVSL</sequence>
<evidence type="ECO:0000313" key="4">
    <source>
        <dbReference type="Proteomes" id="UP001279734"/>
    </source>
</evidence>
<comment type="caution">
    <text evidence="3">The sequence shown here is derived from an EMBL/GenBank/DDBJ whole genome shotgun (WGS) entry which is preliminary data.</text>
</comment>
<gene>
    <name evidence="3" type="ORF">Nepgr_018234</name>
</gene>
<organism evidence="3 4">
    <name type="scientific">Nepenthes gracilis</name>
    <name type="common">Slender pitcher plant</name>
    <dbReference type="NCBI Taxonomy" id="150966"/>
    <lineage>
        <taxon>Eukaryota</taxon>
        <taxon>Viridiplantae</taxon>
        <taxon>Streptophyta</taxon>
        <taxon>Embryophyta</taxon>
        <taxon>Tracheophyta</taxon>
        <taxon>Spermatophyta</taxon>
        <taxon>Magnoliopsida</taxon>
        <taxon>eudicotyledons</taxon>
        <taxon>Gunneridae</taxon>
        <taxon>Pentapetalae</taxon>
        <taxon>Caryophyllales</taxon>
        <taxon>Nepenthaceae</taxon>
        <taxon>Nepenthes</taxon>
    </lineage>
</organism>
<reference evidence="3" key="1">
    <citation type="submission" date="2023-05" db="EMBL/GenBank/DDBJ databases">
        <title>Nepenthes gracilis genome sequencing.</title>
        <authorList>
            <person name="Fukushima K."/>
        </authorList>
    </citation>
    <scope>NUCLEOTIDE SEQUENCE</scope>
    <source>
        <strain evidence="3">SING2019-196</strain>
    </source>
</reference>
<evidence type="ECO:0000313" key="3">
    <source>
        <dbReference type="EMBL" id="GMH16393.1"/>
    </source>
</evidence>
<feature type="compositionally biased region" description="Polar residues" evidence="1">
    <location>
        <begin position="7"/>
        <end position="18"/>
    </location>
</feature>
<evidence type="ECO:0000256" key="1">
    <source>
        <dbReference type="SAM" id="MobiDB-lite"/>
    </source>
</evidence>
<keyword evidence="4" id="KW-1185">Reference proteome</keyword>
<dbReference type="EMBL" id="BSYO01000016">
    <property type="protein sequence ID" value="GMH16393.1"/>
    <property type="molecule type" value="Genomic_DNA"/>
</dbReference>
<evidence type="ECO:0000256" key="2">
    <source>
        <dbReference type="SAM" id="Phobius"/>
    </source>
</evidence>
<keyword evidence="2" id="KW-0812">Transmembrane</keyword>
<proteinExistence type="predicted"/>
<feature type="region of interest" description="Disordered" evidence="1">
    <location>
        <begin position="1"/>
        <end position="20"/>
    </location>
</feature>
<keyword evidence="2" id="KW-1133">Transmembrane helix</keyword>